<evidence type="ECO:0000313" key="1">
    <source>
        <dbReference type="EMBL" id="MDQ2258081.1"/>
    </source>
</evidence>
<evidence type="ECO:0000313" key="2">
    <source>
        <dbReference type="Proteomes" id="UP001225042"/>
    </source>
</evidence>
<keyword evidence="2" id="KW-1185">Reference proteome</keyword>
<organism evidence="1 2">
    <name type="scientific">Enterobacter soli</name>
    <dbReference type="NCBI Taxonomy" id="885040"/>
    <lineage>
        <taxon>Bacteria</taxon>
        <taxon>Pseudomonadati</taxon>
        <taxon>Pseudomonadota</taxon>
        <taxon>Gammaproteobacteria</taxon>
        <taxon>Enterobacterales</taxon>
        <taxon>Enterobacteriaceae</taxon>
        <taxon>Enterobacter</taxon>
    </lineage>
</organism>
<proteinExistence type="predicted"/>
<gene>
    <name evidence="1" type="ORF">RBJ67_18285</name>
</gene>
<comment type="caution">
    <text evidence="1">The sequence shown here is derived from an EMBL/GenBank/DDBJ whole genome shotgun (WGS) entry which is preliminary data.</text>
</comment>
<accession>A0AAW8HAL1</accession>
<dbReference type="EMBL" id="JAVDKS010000007">
    <property type="protein sequence ID" value="MDQ2258081.1"/>
    <property type="molecule type" value="Genomic_DNA"/>
</dbReference>
<reference evidence="1 2" key="1">
    <citation type="submission" date="2023-08" db="EMBL/GenBank/DDBJ databases">
        <authorList>
            <person name="Dale J."/>
        </authorList>
    </citation>
    <scope>NUCLEOTIDE SEQUENCE [LARGE SCALE GENOMIC DNA]</scope>
    <source>
        <strain evidence="1 2">2023EL-00788</strain>
    </source>
</reference>
<name>A0AAW8HAL1_9ENTR</name>
<sequence>MRCFGEIEIARGESFFIFKLSINGVGFYEAKDAIKNIVAVSKLTNEKLKHRQESQELKAPGFSENLSPLFFDSFMEIISHEG</sequence>
<dbReference type="RefSeq" id="WP_306682096.1">
    <property type="nucleotide sequence ID" value="NZ_JAVDKR010000001.1"/>
</dbReference>
<dbReference type="AlphaFoldDB" id="A0AAW8HAL1"/>
<protein>
    <submittedName>
        <fullName evidence="1">Uncharacterized protein</fullName>
    </submittedName>
</protein>
<dbReference type="Proteomes" id="UP001225042">
    <property type="component" value="Unassembled WGS sequence"/>
</dbReference>